<accession>A0ABW5NF67</accession>
<dbReference type="PANTHER" id="PTHR35861">
    <property type="match status" value="1"/>
</dbReference>
<evidence type="ECO:0000259" key="3">
    <source>
        <dbReference type="Pfam" id="PF17482"/>
    </source>
</evidence>
<gene>
    <name evidence="4" type="ORF">ACFSTE_21670</name>
</gene>
<evidence type="ECO:0000313" key="4">
    <source>
        <dbReference type="EMBL" id="MFD2593461.1"/>
    </source>
</evidence>
<sequence>MASTYNTPGVYIEEIVKFPPSVAQVETAIPAFIGYTEKATAKINGDLKGLPTRITSMLEYETYFGGAKAETTIKVAITDEKIDGDIQRTIVVDQPSEKQPFLMYYSMQMYFANGGGPCYIVSVGRYGDKLDEEDTEVTMITNTTALLTGLTALKKVDEPTLILFPDATRVSGIDAATFYGLYNKALEQCKELQDRFTIIDTLGYDEIPTDTYVSDLRGNISANKDEIKYGGVYYPYLDTILDYKIDENRIVIHHKNEEEPEAQEVITSNLNTMDVAAAVTAIANEIGDFDTTFEGSLIAVLQFLYDATNGFNMGASGAGTDVKNYAAPRPLTLHSLLETLQADLEHLIQLKENTNVEANAAISALSDEIPVIDVSPIETALTNFNDLFEGDGKIEVLYKALKKLTANLKKNIDEGNETKVNNLIDSNTSNVLKEIETLITVADIDNPADTDTTLFDSVAANWETLKDAIIDNNPDDGTPEDISQDTNNGALHGRSLASIEQLDNVTYNKILVEIGKLPMELPPSSTMAGIYAKIDNDRGVWKAPANVSLNYVTKPSVKLTNKEQDLLNVDVQSGKSINAIRTFTGKGVLVWGARTLAGNDKEWRYIPVRRFFNMAEESIKKATEQFVFEPNDMNTWVRVKAMINNFLTLQWRAGALAGPTPDKAFYVNVGLGETMTADDVLDGKMIIEIGMAVVRPAEFIILKFSHKMQEA</sequence>
<keyword evidence="2" id="KW-0175">Coiled coil</keyword>
<dbReference type="InterPro" id="IPR052042">
    <property type="entry name" value="Tail_sheath_structural"/>
</dbReference>
<dbReference type="RefSeq" id="WP_378254117.1">
    <property type="nucleotide sequence ID" value="NZ_JBHSJV010000001.1"/>
</dbReference>
<dbReference type="Gene3D" id="3.40.50.11780">
    <property type="match status" value="2"/>
</dbReference>
<name>A0ABW5NF67_9FLAO</name>
<dbReference type="EMBL" id="JBHULX010000048">
    <property type="protein sequence ID" value="MFD2593461.1"/>
    <property type="molecule type" value="Genomic_DNA"/>
</dbReference>
<feature type="coiled-coil region" evidence="2">
    <location>
        <begin position="337"/>
        <end position="368"/>
    </location>
</feature>
<evidence type="ECO:0000256" key="1">
    <source>
        <dbReference type="ARBA" id="ARBA00008005"/>
    </source>
</evidence>
<organism evidence="4 5">
    <name type="scientific">Aquimarina hainanensis</name>
    <dbReference type="NCBI Taxonomy" id="1578017"/>
    <lineage>
        <taxon>Bacteria</taxon>
        <taxon>Pseudomonadati</taxon>
        <taxon>Bacteroidota</taxon>
        <taxon>Flavobacteriia</taxon>
        <taxon>Flavobacteriales</taxon>
        <taxon>Flavobacteriaceae</taxon>
        <taxon>Aquimarina</taxon>
    </lineage>
</organism>
<feature type="domain" description="Tail sheath protein C-terminal" evidence="3">
    <location>
        <begin position="600"/>
        <end position="704"/>
    </location>
</feature>
<comment type="caution">
    <text evidence="4">The sequence shown here is derived from an EMBL/GenBank/DDBJ whole genome shotgun (WGS) entry which is preliminary data.</text>
</comment>
<protein>
    <submittedName>
        <fullName evidence="4">Phage tail sheath family protein</fullName>
    </submittedName>
</protein>
<proteinExistence type="inferred from homology"/>
<dbReference type="PANTHER" id="PTHR35861:SF1">
    <property type="entry name" value="PHAGE TAIL SHEATH PROTEIN"/>
    <property type="match status" value="1"/>
</dbReference>
<dbReference type="Proteomes" id="UP001597459">
    <property type="component" value="Unassembled WGS sequence"/>
</dbReference>
<keyword evidence="5" id="KW-1185">Reference proteome</keyword>
<reference evidence="5" key="1">
    <citation type="journal article" date="2019" name="Int. J. Syst. Evol. Microbiol.">
        <title>The Global Catalogue of Microorganisms (GCM) 10K type strain sequencing project: providing services to taxonomists for standard genome sequencing and annotation.</title>
        <authorList>
            <consortium name="The Broad Institute Genomics Platform"/>
            <consortium name="The Broad Institute Genome Sequencing Center for Infectious Disease"/>
            <person name="Wu L."/>
            <person name="Ma J."/>
        </authorList>
    </citation>
    <scope>NUCLEOTIDE SEQUENCE [LARGE SCALE GENOMIC DNA]</scope>
    <source>
        <strain evidence="5">KCTC 42423</strain>
    </source>
</reference>
<dbReference type="Pfam" id="PF17482">
    <property type="entry name" value="Phage_sheath_1C"/>
    <property type="match status" value="1"/>
</dbReference>
<evidence type="ECO:0000313" key="5">
    <source>
        <dbReference type="Proteomes" id="UP001597459"/>
    </source>
</evidence>
<evidence type="ECO:0000256" key="2">
    <source>
        <dbReference type="SAM" id="Coils"/>
    </source>
</evidence>
<comment type="similarity">
    <text evidence="1">Belongs to the myoviridae tail sheath protein family.</text>
</comment>
<dbReference type="InterPro" id="IPR020287">
    <property type="entry name" value="Tail_sheath_C"/>
</dbReference>